<keyword evidence="2" id="KW-1185">Reference proteome</keyword>
<accession>A0ABQ9I187</accession>
<protein>
    <submittedName>
        <fullName evidence="1">Uncharacterized protein</fullName>
    </submittedName>
</protein>
<organism evidence="1 2">
    <name type="scientific">Dryococelus australis</name>
    <dbReference type="NCBI Taxonomy" id="614101"/>
    <lineage>
        <taxon>Eukaryota</taxon>
        <taxon>Metazoa</taxon>
        <taxon>Ecdysozoa</taxon>
        <taxon>Arthropoda</taxon>
        <taxon>Hexapoda</taxon>
        <taxon>Insecta</taxon>
        <taxon>Pterygota</taxon>
        <taxon>Neoptera</taxon>
        <taxon>Polyneoptera</taxon>
        <taxon>Phasmatodea</taxon>
        <taxon>Verophasmatodea</taxon>
        <taxon>Anareolatae</taxon>
        <taxon>Phasmatidae</taxon>
        <taxon>Eurycanthinae</taxon>
        <taxon>Dryococelus</taxon>
    </lineage>
</organism>
<comment type="caution">
    <text evidence="1">The sequence shown here is derived from an EMBL/GenBank/DDBJ whole genome shotgun (WGS) entry which is preliminary data.</text>
</comment>
<evidence type="ECO:0000313" key="2">
    <source>
        <dbReference type="Proteomes" id="UP001159363"/>
    </source>
</evidence>
<evidence type="ECO:0000313" key="1">
    <source>
        <dbReference type="EMBL" id="KAJ8890389.1"/>
    </source>
</evidence>
<reference evidence="1 2" key="1">
    <citation type="submission" date="2023-02" db="EMBL/GenBank/DDBJ databases">
        <title>LHISI_Scaffold_Assembly.</title>
        <authorList>
            <person name="Stuart O.P."/>
            <person name="Cleave R."/>
            <person name="Magrath M.J.L."/>
            <person name="Mikheyev A.S."/>
        </authorList>
    </citation>
    <scope>NUCLEOTIDE SEQUENCE [LARGE SCALE GENOMIC DNA]</scope>
    <source>
        <strain evidence="1">Daus_M_001</strain>
        <tissue evidence="1">Leg muscle</tissue>
    </source>
</reference>
<gene>
    <name evidence="1" type="ORF">PR048_009897</name>
</gene>
<sequence>MQSSRRKVCRLRREFCLMTPRKLMVDAVRCRCLDKPKITQRILCFQWRKTGNEVQMLQCVNGLKKKKNM</sequence>
<dbReference type="Proteomes" id="UP001159363">
    <property type="component" value="Chromosome 3"/>
</dbReference>
<dbReference type="EMBL" id="JARBHB010000003">
    <property type="protein sequence ID" value="KAJ8890389.1"/>
    <property type="molecule type" value="Genomic_DNA"/>
</dbReference>
<name>A0ABQ9I187_9NEOP</name>
<proteinExistence type="predicted"/>